<gene>
    <name evidence="1" type="ORF">GMARGA_LOCUS2718</name>
</gene>
<dbReference type="InterPro" id="IPR011009">
    <property type="entry name" value="Kinase-like_dom_sf"/>
</dbReference>
<dbReference type="Gene3D" id="1.10.510.10">
    <property type="entry name" value="Transferase(Phosphotransferase) domain 1"/>
    <property type="match status" value="1"/>
</dbReference>
<reference evidence="1 2" key="1">
    <citation type="submission" date="2021-06" db="EMBL/GenBank/DDBJ databases">
        <authorList>
            <person name="Kallberg Y."/>
            <person name="Tangrot J."/>
            <person name="Rosling A."/>
        </authorList>
    </citation>
    <scope>NUCLEOTIDE SEQUENCE [LARGE SCALE GENOMIC DNA]</scope>
    <source>
        <strain evidence="1 2">120-4 pot B 10/14</strain>
    </source>
</reference>
<feature type="non-terminal residue" evidence="1">
    <location>
        <position position="1"/>
    </location>
</feature>
<dbReference type="SUPFAM" id="SSF56112">
    <property type="entry name" value="Protein kinase-like (PK-like)"/>
    <property type="match status" value="1"/>
</dbReference>
<keyword evidence="2" id="KW-1185">Reference proteome</keyword>
<evidence type="ECO:0000313" key="2">
    <source>
        <dbReference type="Proteomes" id="UP000789901"/>
    </source>
</evidence>
<dbReference type="EMBL" id="CAJVQB010000885">
    <property type="protein sequence ID" value="CAG8511766.1"/>
    <property type="molecule type" value="Genomic_DNA"/>
</dbReference>
<name>A0ABM8W303_GIGMA</name>
<comment type="caution">
    <text evidence="1">The sequence shown here is derived from an EMBL/GenBank/DDBJ whole genome shotgun (WGS) entry which is preliminary data.</text>
</comment>
<accession>A0ABM8W303</accession>
<protein>
    <submittedName>
        <fullName evidence="1">20514_t:CDS:1</fullName>
    </submittedName>
</protein>
<sequence>LANIRFATSAEDTLLVTGFENSQINTGSNVFTTICGTPGYMAPEIKGRVW</sequence>
<proteinExistence type="predicted"/>
<dbReference type="Proteomes" id="UP000789901">
    <property type="component" value="Unassembled WGS sequence"/>
</dbReference>
<evidence type="ECO:0000313" key="1">
    <source>
        <dbReference type="EMBL" id="CAG8511766.1"/>
    </source>
</evidence>
<organism evidence="1 2">
    <name type="scientific">Gigaspora margarita</name>
    <dbReference type="NCBI Taxonomy" id="4874"/>
    <lineage>
        <taxon>Eukaryota</taxon>
        <taxon>Fungi</taxon>
        <taxon>Fungi incertae sedis</taxon>
        <taxon>Mucoromycota</taxon>
        <taxon>Glomeromycotina</taxon>
        <taxon>Glomeromycetes</taxon>
        <taxon>Diversisporales</taxon>
        <taxon>Gigasporaceae</taxon>
        <taxon>Gigaspora</taxon>
    </lineage>
</organism>